<evidence type="ECO:0000313" key="2">
    <source>
        <dbReference type="Proteomes" id="UP000054564"/>
    </source>
</evidence>
<dbReference type="AlphaFoldDB" id="A0A0L0ULL0"/>
<evidence type="ECO:0000313" key="1">
    <source>
        <dbReference type="EMBL" id="KNE87850.1"/>
    </source>
</evidence>
<sequence>FDFPYELVFGRKPNIPSAFNKNPEPQYNYDNYVFDLKRLMQEAHKIARDNLIKKKESNKTYYDRTLNVVNLHVGDKVLIREHNKKNALSLNWQGPFEVLLVHDNENITIQKGNREYRIHKNNVKRYYDDNDSE</sequence>
<keyword evidence="2" id="KW-1185">Reference proteome</keyword>
<protein>
    <recommendedName>
        <fullName evidence="3">Integrase zinc-binding domain-containing protein</fullName>
    </recommendedName>
</protein>
<evidence type="ECO:0008006" key="3">
    <source>
        <dbReference type="Google" id="ProtNLM"/>
    </source>
</evidence>
<proteinExistence type="predicted"/>
<dbReference type="STRING" id="1165861.A0A0L0ULL0"/>
<dbReference type="EMBL" id="AJIL01003920">
    <property type="protein sequence ID" value="KNE87850.1"/>
    <property type="molecule type" value="Genomic_DNA"/>
</dbReference>
<reference evidence="2" key="1">
    <citation type="submission" date="2014-03" db="EMBL/GenBank/DDBJ databases">
        <title>The Genome Sequence of Puccinia striiformis f. sp. tritici PST-78.</title>
        <authorList>
            <consortium name="The Broad Institute Genome Sequencing Platform"/>
            <person name="Cuomo C."/>
            <person name="Hulbert S."/>
            <person name="Chen X."/>
            <person name="Walker B."/>
            <person name="Young S.K."/>
            <person name="Zeng Q."/>
            <person name="Gargeya S."/>
            <person name="Fitzgerald M."/>
            <person name="Haas B."/>
            <person name="Abouelleil A."/>
            <person name="Alvarado L."/>
            <person name="Arachchi H.M."/>
            <person name="Berlin A.M."/>
            <person name="Chapman S.B."/>
            <person name="Goldberg J."/>
            <person name="Griggs A."/>
            <person name="Gujja S."/>
            <person name="Hansen M."/>
            <person name="Howarth C."/>
            <person name="Imamovic A."/>
            <person name="Larimer J."/>
            <person name="McCowan C."/>
            <person name="Montmayeur A."/>
            <person name="Murphy C."/>
            <person name="Neiman D."/>
            <person name="Pearson M."/>
            <person name="Priest M."/>
            <person name="Roberts A."/>
            <person name="Saif S."/>
            <person name="Shea T."/>
            <person name="Sisk P."/>
            <person name="Sykes S."/>
            <person name="Wortman J."/>
            <person name="Nusbaum C."/>
            <person name="Birren B."/>
        </authorList>
    </citation>
    <scope>NUCLEOTIDE SEQUENCE [LARGE SCALE GENOMIC DNA]</scope>
    <source>
        <strain evidence="2">race PST-78</strain>
    </source>
</reference>
<feature type="non-terminal residue" evidence="1">
    <location>
        <position position="1"/>
    </location>
</feature>
<accession>A0A0L0ULL0</accession>
<gene>
    <name evidence="1" type="ORF">PSTG_18759</name>
</gene>
<dbReference type="Proteomes" id="UP000054564">
    <property type="component" value="Unassembled WGS sequence"/>
</dbReference>
<organism evidence="1 2">
    <name type="scientific">Puccinia striiformis f. sp. tritici PST-78</name>
    <dbReference type="NCBI Taxonomy" id="1165861"/>
    <lineage>
        <taxon>Eukaryota</taxon>
        <taxon>Fungi</taxon>
        <taxon>Dikarya</taxon>
        <taxon>Basidiomycota</taxon>
        <taxon>Pucciniomycotina</taxon>
        <taxon>Pucciniomycetes</taxon>
        <taxon>Pucciniales</taxon>
        <taxon>Pucciniaceae</taxon>
        <taxon>Puccinia</taxon>
    </lineage>
</organism>
<comment type="caution">
    <text evidence="1">The sequence shown here is derived from an EMBL/GenBank/DDBJ whole genome shotgun (WGS) entry which is preliminary data.</text>
</comment>
<name>A0A0L0ULL0_9BASI</name>
<dbReference type="Gene3D" id="2.30.30.850">
    <property type="match status" value="1"/>
</dbReference>